<dbReference type="Proteomes" id="UP001379533">
    <property type="component" value="Chromosome"/>
</dbReference>
<evidence type="ECO:0000256" key="1">
    <source>
        <dbReference type="SAM" id="MobiDB-lite"/>
    </source>
</evidence>
<organism evidence="2 3">
    <name type="scientific">Pendulispora brunnea</name>
    <dbReference type="NCBI Taxonomy" id="2905690"/>
    <lineage>
        <taxon>Bacteria</taxon>
        <taxon>Pseudomonadati</taxon>
        <taxon>Myxococcota</taxon>
        <taxon>Myxococcia</taxon>
        <taxon>Myxococcales</taxon>
        <taxon>Sorangiineae</taxon>
        <taxon>Pendulisporaceae</taxon>
        <taxon>Pendulispora</taxon>
    </lineage>
</organism>
<feature type="region of interest" description="Disordered" evidence="1">
    <location>
        <begin position="212"/>
        <end position="240"/>
    </location>
</feature>
<proteinExistence type="predicted"/>
<name>A0ABZ2KQJ5_9BACT</name>
<evidence type="ECO:0000313" key="2">
    <source>
        <dbReference type="EMBL" id="WXA99997.1"/>
    </source>
</evidence>
<protein>
    <recommendedName>
        <fullName evidence="4">Secreted protein</fullName>
    </recommendedName>
</protein>
<sequence>MWKKAGGLVLGGCLLIAVGGYGVGCNGTGNSYAPLDACAGPSTGYPGYGPSFKDTGDCSEQNLSSFFTNCISNTATQSACNSYLDSVPACANCLFGLKQGDSTLGAYMLNFPNTPGYLAYRGEASQTCVVAYHNVIACSIWACQTCGSSAELAACNAKVLGAGGVCASENAIYTTACGSDSDKVAVTQAQNKPISNLVEFARTFCGKPIAGDGGTDAGDGGGDASTTDAGDASIDAPADG</sequence>
<dbReference type="EMBL" id="CP089982">
    <property type="protein sequence ID" value="WXA99997.1"/>
    <property type="molecule type" value="Genomic_DNA"/>
</dbReference>
<gene>
    <name evidence="2" type="ORF">LZC95_24680</name>
</gene>
<dbReference type="RefSeq" id="WP_394850640.1">
    <property type="nucleotide sequence ID" value="NZ_CP089982.1"/>
</dbReference>
<evidence type="ECO:0000313" key="3">
    <source>
        <dbReference type="Proteomes" id="UP001379533"/>
    </source>
</evidence>
<feature type="compositionally biased region" description="Gly residues" evidence="1">
    <location>
        <begin position="212"/>
        <end position="223"/>
    </location>
</feature>
<keyword evidence="3" id="KW-1185">Reference proteome</keyword>
<accession>A0ABZ2KQJ5</accession>
<evidence type="ECO:0008006" key="4">
    <source>
        <dbReference type="Google" id="ProtNLM"/>
    </source>
</evidence>
<reference evidence="2 3" key="1">
    <citation type="submission" date="2021-12" db="EMBL/GenBank/DDBJ databases">
        <title>Discovery of the Pendulisporaceae a myxobacterial family with distinct sporulation behavior and unique specialized metabolism.</title>
        <authorList>
            <person name="Garcia R."/>
            <person name="Popoff A."/>
            <person name="Bader C.D."/>
            <person name="Loehr J."/>
            <person name="Walesch S."/>
            <person name="Walt C."/>
            <person name="Boldt J."/>
            <person name="Bunk B."/>
            <person name="Haeckl F.J.F.P.J."/>
            <person name="Gunesch A.P."/>
            <person name="Birkelbach J."/>
            <person name="Nuebel U."/>
            <person name="Pietschmann T."/>
            <person name="Bach T."/>
            <person name="Mueller R."/>
        </authorList>
    </citation>
    <scope>NUCLEOTIDE SEQUENCE [LARGE SCALE GENOMIC DNA]</scope>
    <source>
        <strain evidence="2 3">MSr12523</strain>
    </source>
</reference>
<feature type="compositionally biased region" description="Low complexity" evidence="1">
    <location>
        <begin position="224"/>
        <end position="240"/>
    </location>
</feature>